<evidence type="ECO:0000259" key="1">
    <source>
        <dbReference type="Pfam" id="PF03184"/>
    </source>
</evidence>
<feature type="domain" description="DDE-1" evidence="1">
    <location>
        <begin position="10"/>
        <end position="74"/>
    </location>
</feature>
<dbReference type="InterPro" id="IPR004875">
    <property type="entry name" value="DDE_SF_endonuclease_dom"/>
</dbReference>
<dbReference type="Pfam" id="PF03184">
    <property type="entry name" value="DDE_1"/>
    <property type="match status" value="1"/>
</dbReference>
<dbReference type="AlphaFoldDB" id="A0A2P4YFH9"/>
<proteinExistence type="predicted"/>
<evidence type="ECO:0000313" key="3">
    <source>
        <dbReference type="Proteomes" id="UP000237271"/>
    </source>
</evidence>
<accession>A0A2P4YFH9</accession>
<protein>
    <recommendedName>
        <fullName evidence="1">DDE-1 domain-containing protein</fullName>
    </recommendedName>
</protein>
<evidence type="ECO:0000313" key="2">
    <source>
        <dbReference type="EMBL" id="POM76575.1"/>
    </source>
</evidence>
<name>A0A2P4YFH9_9STRA</name>
<reference evidence="2 3" key="1">
    <citation type="journal article" date="2017" name="Genome Biol. Evol.">
        <title>Phytophthora megakarya and P. palmivora, closely related causal agents of cacao black pod rot, underwent increases in genome sizes and gene numbers by different mechanisms.</title>
        <authorList>
            <person name="Ali S.S."/>
            <person name="Shao J."/>
            <person name="Lary D.J."/>
            <person name="Kronmiller B."/>
            <person name="Shen D."/>
            <person name="Strem M.D."/>
            <person name="Amoako-Attah I."/>
            <person name="Akrofi A.Y."/>
            <person name="Begoude B.A."/>
            <person name="Ten Hoopen G.M."/>
            <person name="Coulibaly K."/>
            <person name="Kebe B.I."/>
            <person name="Melnick R.L."/>
            <person name="Guiltinan M.J."/>
            <person name="Tyler B.M."/>
            <person name="Meinhardt L.W."/>
            <person name="Bailey B.A."/>
        </authorList>
    </citation>
    <scope>NUCLEOTIDE SEQUENCE [LARGE SCALE GENOMIC DNA]</scope>
    <source>
        <strain evidence="3">sbr112.9</strain>
    </source>
</reference>
<organism evidence="2 3">
    <name type="scientific">Phytophthora palmivora</name>
    <dbReference type="NCBI Taxonomy" id="4796"/>
    <lineage>
        <taxon>Eukaryota</taxon>
        <taxon>Sar</taxon>
        <taxon>Stramenopiles</taxon>
        <taxon>Oomycota</taxon>
        <taxon>Peronosporomycetes</taxon>
        <taxon>Peronosporales</taxon>
        <taxon>Peronosporaceae</taxon>
        <taxon>Phytophthora</taxon>
    </lineage>
</organism>
<dbReference type="Proteomes" id="UP000237271">
    <property type="component" value="Unassembled WGS sequence"/>
</dbReference>
<dbReference type="GO" id="GO:0003676">
    <property type="term" value="F:nucleic acid binding"/>
    <property type="evidence" value="ECO:0007669"/>
    <property type="project" value="InterPro"/>
</dbReference>
<keyword evidence="3" id="KW-1185">Reference proteome</keyword>
<gene>
    <name evidence="2" type="ORF">PHPALM_6174</name>
</gene>
<comment type="caution">
    <text evidence="2">The sequence shown here is derived from an EMBL/GenBank/DDBJ whole genome shotgun (WGS) entry which is preliminary data.</text>
</comment>
<dbReference type="EMBL" id="NCKW01003419">
    <property type="protein sequence ID" value="POM76575.1"/>
    <property type="molecule type" value="Genomic_DNA"/>
</dbReference>
<sequence length="134" mass="15611">MEKHLYREPVLQVIDSYGYHVKLTDSHRLERYNIYVMIIPRYLTNILQPLVVAVNCSFQAFYRNKYDEYIGSSATHSAGNPKIPSYNPVTELALDFMSTRTPDGIKRRSRCVARCQKERFNEDSCINHSRNSST</sequence>
<dbReference type="OrthoDB" id="122087at2759"/>